<dbReference type="Pfam" id="PF00201">
    <property type="entry name" value="UDPGT"/>
    <property type="match status" value="1"/>
</dbReference>
<dbReference type="Proteomes" id="UP001642487">
    <property type="component" value="Chromosome 4"/>
</dbReference>
<keyword evidence="1" id="KW-0808">Transferase</keyword>
<protein>
    <submittedName>
        <fullName evidence="2">Uncharacterized protein</fullName>
    </submittedName>
</protein>
<dbReference type="SUPFAM" id="SSF53756">
    <property type="entry name" value="UDP-Glycosyltransferase/glycogen phosphorylase"/>
    <property type="match status" value="1"/>
</dbReference>
<sequence>MQECWKRTPDFLQYSDADWILFDFVPYWISQEIGPNLGIKTTFFSIFILQSLEFVGSMSGDRQMKIEDFTVPPDWIPFPTIVAFRHFEIKKIFDFVAGNTTGISDIHRLKMSAHYSDLVVLRAYPELGQKWIQLLGDLYGKTVNFRRHFKDDNPAWQSIQEWLDKQPKASVVYVAFGSEAKPSPHELTEIALGLEKSELPFFWVLRTWLGLSDPDPIELPEGFEERTKKRGVVCTTWKPQLKRLRHESVGGFLTHTGWSSVVEAIQSEKALVLLSFIADQGIIARALE</sequence>
<evidence type="ECO:0000313" key="3">
    <source>
        <dbReference type="Proteomes" id="UP001642487"/>
    </source>
</evidence>
<keyword evidence="3" id="KW-1185">Reference proteome</keyword>
<dbReference type="PANTHER" id="PTHR48045:SF20">
    <property type="entry name" value="UDP-RHAMNOSE:RHAMNOSYLTRANSFERASE 1"/>
    <property type="match status" value="1"/>
</dbReference>
<proteinExistence type="predicted"/>
<name>A0ABP0YJ90_9ROSI</name>
<evidence type="ECO:0000313" key="2">
    <source>
        <dbReference type="EMBL" id="CAK9320537.1"/>
    </source>
</evidence>
<reference evidence="2 3" key="1">
    <citation type="submission" date="2024-03" db="EMBL/GenBank/DDBJ databases">
        <authorList>
            <person name="Gkanogiannis A."/>
            <person name="Becerra Lopez-Lavalle L."/>
        </authorList>
    </citation>
    <scope>NUCLEOTIDE SEQUENCE [LARGE SCALE GENOMIC DNA]</scope>
</reference>
<dbReference type="EMBL" id="OZ021738">
    <property type="protein sequence ID" value="CAK9320537.1"/>
    <property type="molecule type" value="Genomic_DNA"/>
</dbReference>
<accession>A0ABP0YJ90</accession>
<dbReference type="PANTHER" id="PTHR48045">
    <property type="entry name" value="UDP-GLYCOSYLTRANSFERASE 72B1"/>
    <property type="match status" value="1"/>
</dbReference>
<dbReference type="Gene3D" id="3.40.50.2000">
    <property type="entry name" value="Glycogen Phosphorylase B"/>
    <property type="match status" value="2"/>
</dbReference>
<dbReference type="InterPro" id="IPR002213">
    <property type="entry name" value="UDP_glucos_trans"/>
</dbReference>
<gene>
    <name evidence="2" type="ORF">CITCOLO1_LOCUS12586</name>
</gene>
<evidence type="ECO:0000256" key="1">
    <source>
        <dbReference type="ARBA" id="ARBA00022679"/>
    </source>
</evidence>
<organism evidence="2 3">
    <name type="scientific">Citrullus colocynthis</name>
    <name type="common">colocynth</name>
    <dbReference type="NCBI Taxonomy" id="252529"/>
    <lineage>
        <taxon>Eukaryota</taxon>
        <taxon>Viridiplantae</taxon>
        <taxon>Streptophyta</taxon>
        <taxon>Embryophyta</taxon>
        <taxon>Tracheophyta</taxon>
        <taxon>Spermatophyta</taxon>
        <taxon>Magnoliopsida</taxon>
        <taxon>eudicotyledons</taxon>
        <taxon>Gunneridae</taxon>
        <taxon>Pentapetalae</taxon>
        <taxon>rosids</taxon>
        <taxon>fabids</taxon>
        <taxon>Cucurbitales</taxon>
        <taxon>Cucurbitaceae</taxon>
        <taxon>Benincaseae</taxon>
        <taxon>Citrullus</taxon>
    </lineage>
</organism>